<proteinExistence type="inferred from homology"/>
<keyword evidence="8" id="KW-0137">Centromere</keyword>
<feature type="compositionally biased region" description="Basic residues" evidence="10">
    <location>
        <begin position="340"/>
        <end position="351"/>
    </location>
</feature>
<evidence type="ECO:0000256" key="2">
    <source>
        <dbReference type="ARBA" id="ARBA00010845"/>
    </source>
</evidence>
<keyword evidence="13" id="KW-1185">Reference proteome</keyword>
<keyword evidence="5" id="KW-0159">Chromosome partition</keyword>
<dbReference type="GO" id="GO:0045132">
    <property type="term" value="P:meiotic chromosome segregation"/>
    <property type="evidence" value="ECO:0007669"/>
    <property type="project" value="InterPro"/>
</dbReference>
<dbReference type="GeneID" id="108009086"/>
<evidence type="ECO:0000256" key="3">
    <source>
        <dbReference type="ARBA" id="ARBA00022454"/>
    </source>
</evidence>
<comment type="subcellular location">
    <subcellularLocation>
        <location evidence="1">Chromosome</location>
        <location evidence="1">Centromere</location>
    </subcellularLocation>
</comment>
<evidence type="ECO:0000256" key="4">
    <source>
        <dbReference type="ARBA" id="ARBA00022618"/>
    </source>
</evidence>
<feature type="compositionally biased region" description="Polar residues" evidence="10">
    <location>
        <begin position="212"/>
        <end position="224"/>
    </location>
</feature>
<dbReference type="RefSeq" id="XP_016928632.3">
    <property type="nucleotide sequence ID" value="XM_017073143.3"/>
</dbReference>
<feature type="compositionally biased region" description="Low complexity" evidence="10">
    <location>
        <begin position="144"/>
        <end position="162"/>
    </location>
</feature>
<evidence type="ECO:0000256" key="10">
    <source>
        <dbReference type="SAM" id="MobiDB-lite"/>
    </source>
</evidence>
<evidence type="ECO:0000259" key="12">
    <source>
        <dbReference type="Pfam" id="PF07558"/>
    </source>
</evidence>
<evidence type="ECO:0000256" key="5">
    <source>
        <dbReference type="ARBA" id="ARBA00022829"/>
    </source>
</evidence>
<keyword evidence="3" id="KW-0158">Chromosome</keyword>
<dbReference type="InterPro" id="IPR011515">
    <property type="entry name" value="Shugoshin_C"/>
</dbReference>
<comment type="similarity">
    <text evidence="2">Belongs to the shugoshin family.</text>
</comment>
<evidence type="ECO:0000256" key="8">
    <source>
        <dbReference type="ARBA" id="ARBA00023328"/>
    </source>
</evidence>
<reference evidence="14" key="1">
    <citation type="submission" date="2025-08" db="UniProtKB">
        <authorList>
            <consortium name="RefSeq"/>
        </authorList>
    </citation>
    <scope>IDENTIFICATION</scope>
</reference>
<evidence type="ECO:0000256" key="1">
    <source>
        <dbReference type="ARBA" id="ARBA00004584"/>
    </source>
</evidence>
<dbReference type="GO" id="GO:0005634">
    <property type="term" value="C:nucleus"/>
    <property type="evidence" value="ECO:0007669"/>
    <property type="project" value="InterPro"/>
</dbReference>
<keyword evidence="4" id="KW-0132">Cell division</keyword>
<dbReference type="Proteomes" id="UP001652628">
    <property type="component" value="Chromosome 2R"/>
</dbReference>
<feature type="region of interest" description="Disordered" evidence="10">
    <location>
        <begin position="203"/>
        <end position="224"/>
    </location>
</feature>
<keyword evidence="6 9" id="KW-0175">Coiled coil</keyword>
<feature type="compositionally biased region" description="Polar residues" evidence="10">
    <location>
        <begin position="311"/>
        <end position="325"/>
    </location>
</feature>
<feature type="region of interest" description="Disordered" evidence="10">
    <location>
        <begin position="307"/>
        <end position="387"/>
    </location>
</feature>
<evidence type="ECO:0000256" key="6">
    <source>
        <dbReference type="ARBA" id="ARBA00023054"/>
    </source>
</evidence>
<feature type="region of interest" description="Disordered" evidence="10">
    <location>
        <begin position="459"/>
        <end position="522"/>
    </location>
</feature>
<dbReference type="Pfam" id="PF07557">
    <property type="entry name" value="Shugoshin_C"/>
    <property type="match status" value="1"/>
</dbReference>
<dbReference type="GO" id="GO:0051301">
    <property type="term" value="P:cell division"/>
    <property type="evidence" value="ECO:0007669"/>
    <property type="project" value="UniProtKB-KW"/>
</dbReference>
<evidence type="ECO:0000256" key="9">
    <source>
        <dbReference type="SAM" id="Coils"/>
    </source>
</evidence>
<feature type="compositionally biased region" description="Low complexity" evidence="10">
    <location>
        <begin position="484"/>
        <end position="502"/>
    </location>
</feature>
<feature type="domain" description="Shugoshin N-terminal coiled-coil" evidence="12">
    <location>
        <begin position="38"/>
        <end position="79"/>
    </location>
</feature>
<keyword evidence="7" id="KW-0131">Cell cycle</keyword>
<organism evidence="13 14">
    <name type="scientific">Drosophila suzukii</name>
    <name type="common">Spotted-wing drosophila fruit fly</name>
    <dbReference type="NCBI Taxonomy" id="28584"/>
    <lineage>
        <taxon>Eukaryota</taxon>
        <taxon>Metazoa</taxon>
        <taxon>Ecdysozoa</taxon>
        <taxon>Arthropoda</taxon>
        <taxon>Hexapoda</taxon>
        <taxon>Insecta</taxon>
        <taxon>Pterygota</taxon>
        <taxon>Neoptera</taxon>
        <taxon>Endopterygota</taxon>
        <taxon>Diptera</taxon>
        <taxon>Brachycera</taxon>
        <taxon>Muscomorpha</taxon>
        <taxon>Ephydroidea</taxon>
        <taxon>Drosophilidae</taxon>
        <taxon>Drosophila</taxon>
        <taxon>Sophophora</taxon>
    </lineage>
</organism>
<feature type="compositionally biased region" description="Polar residues" evidence="10">
    <location>
        <begin position="359"/>
        <end position="386"/>
    </location>
</feature>
<feature type="compositionally biased region" description="Basic and acidic residues" evidence="10">
    <location>
        <begin position="513"/>
        <end position="522"/>
    </location>
</feature>
<name>A0AB39Z545_DROSZ</name>
<evidence type="ECO:0000313" key="14">
    <source>
        <dbReference type="RefSeq" id="XP_016928632.3"/>
    </source>
</evidence>
<dbReference type="InterPro" id="IPR011516">
    <property type="entry name" value="Shugoshin_N"/>
</dbReference>
<evidence type="ECO:0000256" key="7">
    <source>
        <dbReference type="ARBA" id="ARBA00023306"/>
    </source>
</evidence>
<evidence type="ECO:0000259" key="11">
    <source>
        <dbReference type="Pfam" id="PF07557"/>
    </source>
</evidence>
<dbReference type="Pfam" id="PF07558">
    <property type="entry name" value="Shugoshin_N"/>
    <property type="match status" value="1"/>
</dbReference>
<accession>A0AB39Z545</accession>
<protein>
    <submittedName>
        <fullName evidence="14">Shugoshin</fullName>
    </submittedName>
</protein>
<evidence type="ECO:0000313" key="13">
    <source>
        <dbReference type="Proteomes" id="UP001652628"/>
    </source>
</evidence>
<gene>
    <name evidence="14" type="primary">mei-S332</name>
</gene>
<dbReference type="AlphaFoldDB" id="A0AB39Z545"/>
<feature type="domain" description="Shugoshin C-terminal" evidence="11">
    <location>
        <begin position="492"/>
        <end position="514"/>
    </location>
</feature>
<feature type="region of interest" description="Disordered" evidence="10">
    <location>
        <begin position="144"/>
        <end position="176"/>
    </location>
</feature>
<feature type="coiled-coil region" evidence="9">
    <location>
        <begin position="43"/>
        <end position="77"/>
    </location>
</feature>
<dbReference type="GO" id="GO:0000779">
    <property type="term" value="C:condensed chromosome, centromeric region"/>
    <property type="evidence" value="ECO:0007669"/>
    <property type="project" value="UniProtKB-ARBA"/>
</dbReference>
<sequence length="522" mass="58580">MFKHPSPGINFKTCWRRLSGFLERNWITEIMASKVEMQYKLLNSELMEQVQKQRLEIGEYRKRVITLERENMDLREEHILEKDRQRLENIGIVRSLMQRLNVNTECLESGVTQEPAPVVSRPTGPRRSSREICEDIRRTCALARTTRTTSPRRSITSISTIRSSRRSSAEVVPEVEATKVAEKRRAMNTPPPPRRPAELLFDEDESDEESEITSADQNQEPLADQNQENKLLFSIIEENDSETETTDSSSSCEAIYCDTTIESSPTNVQATAPPCGRALREVDTNVQEAVGLRRGKEPVKSRLAVHGTEENYVQESSAQLTTRTVPDSEEDSLHEPVIQRSRRAAARLKHSSVRDAEGNSLQEPSIQQTRRAATKPKNSSVPNVEGTSLYEPSIQRSRRSVTRLKHSAVHAAEEDSVMEPSIQYARLAVTRPSHSSGIFPDVNGNTPRRSMFNGIGQVAGSTSTPIAARHRTTAPKKSDQMDMSSSCFSSSGRPSRSCRPTSLVEPSLRKKLRNESKGEAKK</sequence>